<accession>A0A4S4BW99</accession>
<dbReference type="AlphaFoldDB" id="A0A4S4BW99"/>
<evidence type="ECO:0000313" key="2">
    <source>
        <dbReference type="Proteomes" id="UP000310636"/>
    </source>
</evidence>
<dbReference type="RefSeq" id="WP_136369990.1">
    <property type="nucleotide sequence ID" value="NZ_SSOB01000013.1"/>
</dbReference>
<sequence>MDIVTTRRVEKLLQWYIGEKIPPSMRSSVRLTYKWEAAELTLCEERPDPSYREWVGQPIVRFRFSGDRWHVLARAKDGTWGTAEAIPPHADFERQLEQVEVDRAGIFWTA</sequence>
<dbReference type="OrthoDB" id="1362002at2"/>
<name>A0A4S4BW99_9BACL</name>
<dbReference type="EMBL" id="SSOB01000013">
    <property type="protein sequence ID" value="THF79454.1"/>
    <property type="molecule type" value="Genomic_DNA"/>
</dbReference>
<protein>
    <submittedName>
        <fullName evidence="1">DUF3024 domain-containing protein</fullName>
    </submittedName>
</protein>
<dbReference type="Proteomes" id="UP000310636">
    <property type="component" value="Unassembled WGS sequence"/>
</dbReference>
<reference evidence="1 2" key="1">
    <citation type="submission" date="2019-04" db="EMBL/GenBank/DDBJ databases">
        <title>Cohnella sp. nov. isolated from preserved vegetables.</title>
        <authorList>
            <person name="Lin S.-Y."/>
            <person name="Hung M.-H."/>
            <person name="Young C.-C."/>
        </authorList>
    </citation>
    <scope>NUCLEOTIDE SEQUENCE [LARGE SCALE GENOMIC DNA]</scope>
    <source>
        <strain evidence="1 2">CC-MHH1044</strain>
    </source>
</reference>
<dbReference type="Pfam" id="PF11225">
    <property type="entry name" value="DUF3024"/>
    <property type="match status" value="1"/>
</dbReference>
<keyword evidence="2" id="KW-1185">Reference proteome</keyword>
<gene>
    <name evidence="1" type="ORF">E6C55_11735</name>
</gene>
<organism evidence="1 2">
    <name type="scientific">Cohnella fermenti</name>
    <dbReference type="NCBI Taxonomy" id="2565925"/>
    <lineage>
        <taxon>Bacteria</taxon>
        <taxon>Bacillati</taxon>
        <taxon>Bacillota</taxon>
        <taxon>Bacilli</taxon>
        <taxon>Bacillales</taxon>
        <taxon>Paenibacillaceae</taxon>
        <taxon>Cohnella</taxon>
    </lineage>
</organism>
<dbReference type="InterPro" id="IPR021388">
    <property type="entry name" value="DUF3024"/>
</dbReference>
<comment type="caution">
    <text evidence="1">The sequence shown here is derived from an EMBL/GenBank/DDBJ whole genome shotgun (WGS) entry which is preliminary data.</text>
</comment>
<proteinExistence type="predicted"/>
<evidence type="ECO:0000313" key="1">
    <source>
        <dbReference type="EMBL" id="THF79454.1"/>
    </source>
</evidence>